<feature type="compositionally biased region" description="Low complexity" evidence="1">
    <location>
        <begin position="13"/>
        <end position="30"/>
    </location>
</feature>
<gene>
    <name evidence="3" type="ORF">HZU44_26320</name>
</gene>
<proteinExistence type="predicted"/>
<evidence type="ECO:0000313" key="3">
    <source>
        <dbReference type="EMBL" id="QLJ98195.1"/>
    </source>
</evidence>
<feature type="transmembrane region" description="Helical" evidence="2">
    <location>
        <begin position="223"/>
        <end position="240"/>
    </location>
</feature>
<evidence type="ECO:0008006" key="4">
    <source>
        <dbReference type="Google" id="ProtNLM"/>
    </source>
</evidence>
<reference evidence="3" key="1">
    <citation type="submission" date="2020-08" db="EMBL/GenBank/DDBJ databases">
        <title>A bifunctional nitrone conjugated secondary metabolite targeting the ribosome.</title>
        <authorList>
            <person name="Limbrick E.M."/>
            <person name="Graf M."/>
            <person name="Derewacz D.K."/>
            <person name="Nguyen F."/>
            <person name="Spraggins J.M."/>
            <person name="Wieland M."/>
            <person name="Ynigez-Gutierrez A.E."/>
            <person name="Reisman B.J."/>
            <person name="Zinshteyn B."/>
            <person name="McCulloch K."/>
            <person name="Iverson T.M."/>
            <person name="Green R."/>
            <person name="Wilson D.N."/>
            <person name="Bachmann B.O."/>
        </authorList>
    </citation>
    <scope>NUCLEOTIDE SEQUENCE</scope>
    <source>
        <strain evidence="3">Africana</strain>
    </source>
</reference>
<keyword evidence="2" id="KW-1133">Transmembrane helix</keyword>
<evidence type="ECO:0000256" key="2">
    <source>
        <dbReference type="SAM" id="Phobius"/>
    </source>
</evidence>
<dbReference type="AlphaFoldDB" id="A0A7D5YEI1"/>
<sequence length="368" mass="37909">MSQLPPPDRSHPGPEGQAAAGAPPALGPTGSEQRGGPAGWAYPRQPHVGGTYAGISAYPGQQPHPGPALPPGYPGYPPGYPAPWPPPGYDPADPLVTLPGEGLNGWFSRCSGVLRRSWRLLLPVLALTHALPTLALLLAVVPLYPMSLPEPTAPGEPPAPLPDGYLGDLGVFFAAMIGLGCLLGFVQAVGWAAGTRVVARQAAGEPASVGAALAYGLRRAPAIWGWTLVYGLLMLIGFVLCYLPGLYVMAALSLFGPVLLFERGAPLGRARQIFHARLGPVLGRITLVGLAASIASMVVAPIQFAAVLFADPADAASLDVWNVAYAVGAALVAIPAALVYLIGLVVTYAEQRAYEGPVTAARLAGELG</sequence>
<feature type="compositionally biased region" description="Pro residues" evidence="1">
    <location>
        <begin position="62"/>
        <end position="74"/>
    </location>
</feature>
<accession>A0A7D5YEI1</accession>
<keyword evidence="2" id="KW-0472">Membrane</keyword>
<feature type="region of interest" description="Disordered" evidence="1">
    <location>
        <begin position="1"/>
        <end position="74"/>
    </location>
</feature>
<dbReference type="EMBL" id="CP058905">
    <property type="protein sequence ID" value="QLJ98195.1"/>
    <property type="molecule type" value="Genomic_DNA"/>
</dbReference>
<organism evidence="3">
    <name type="scientific">Micromonospora carbonacea</name>
    <dbReference type="NCBI Taxonomy" id="47853"/>
    <lineage>
        <taxon>Bacteria</taxon>
        <taxon>Bacillati</taxon>
        <taxon>Actinomycetota</taxon>
        <taxon>Actinomycetes</taxon>
        <taxon>Micromonosporales</taxon>
        <taxon>Micromonosporaceae</taxon>
        <taxon>Micromonospora</taxon>
    </lineage>
</organism>
<feature type="transmembrane region" description="Helical" evidence="2">
    <location>
        <begin position="120"/>
        <end position="144"/>
    </location>
</feature>
<feature type="transmembrane region" description="Helical" evidence="2">
    <location>
        <begin position="285"/>
        <end position="310"/>
    </location>
</feature>
<feature type="transmembrane region" description="Helical" evidence="2">
    <location>
        <begin position="322"/>
        <end position="346"/>
    </location>
</feature>
<keyword evidence="2" id="KW-0812">Transmembrane</keyword>
<name>A0A7D5YEI1_9ACTN</name>
<feature type="transmembrane region" description="Helical" evidence="2">
    <location>
        <begin position="164"/>
        <end position="186"/>
    </location>
</feature>
<feature type="transmembrane region" description="Helical" evidence="2">
    <location>
        <begin position="246"/>
        <end position="265"/>
    </location>
</feature>
<evidence type="ECO:0000256" key="1">
    <source>
        <dbReference type="SAM" id="MobiDB-lite"/>
    </source>
</evidence>
<protein>
    <recommendedName>
        <fullName evidence="4">Glycerophosphoryl diester phosphodiesterase membrane domain-containing protein</fullName>
    </recommendedName>
</protein>